<dbReference type="AlphaFoldDB" id="A0A564YMI4"/>
<proteinExistence type="predicted"/>
<evidence type="ECO:0000313" key="1">
    <source>
        <dbReference type="EMBL" id="VUZ47918.1"/>
    </source>
</evidence>
<protein>
    <submittedName>
        <fullName evidence="1">Uncharacterized protein</fullName>
    </submittedName>
</protein>
<dbReference type="Proteomes" id="UP000321570">
    <property type="component" value="Unassembled WGS sequence"/>
</dbReference>
<sequence length="170" mass="18750">MEDMDISAKKTNLTPIKLRLRACLVSNGRATCVRKGFNIRLPAEFVESISKGNGSLPLILKDHVFNNSELVLTFRPPFQSSFDKPELFNKVGVRLIHWRILAYLVLILEDYSIHASGSKRVRAIGCCCLGSNAQNTIGVSSAINDGIIPLLSSVASESSQPQVSQWLHIE</sequence>
<keyword evidence="2" id="KW-1185">Reference proteome</keyword>
<accession>A0A564YMI4</accession>
<dbReference type="EMBL" id="CABIJS010000256">
    <property type="protein sequence ID" value="VUZ47918.1"/>
    <property type="molecule type" value="Genomic_DNA"/>
</dbReference>
<gene>
    <name evidence="1" type="ORF">WMSIL1_LOCUS7444</name>
</gene>
<name>A0A564YMI4_HYMDI</name>
<evidence type="ECO:0000313" key="2">
    <source>
        <dbReference type="Proteomes" id="UP000321570"/>
    </source>
</evidence>
<reference evidence="1 2" key="1">
    <citation type="submission" date="2019-07" db="EMBL/GenBank/DDBJ databases">
        <authorList>
            <person name="Jastrzebski P J."/>
            <person name="Paukszto L."/>
            <person name="Jastrzebski P J."/>
        </authorList>
    </citation>
    <scope>NUCLEOTIDE SEQUENCE [LARGE SCALE GENOMIC DNA]</scope>
    <source>
        <strain evidence="1 2">WMS-il1</strain>
    </source>
</reference>
<organism evidence="1 2">
    <name type="scientific">Hymenolepis diminuta</name>
    <name type="common">Rat tapeworm</name>
    <dbReference type="NCBI Taxonomy" id="6216"/>
    <lineage>
        <taxon>Eukaryota</taxon>
        <taxon>Metazoa</taxon>
        <taxon>Spiralia</taxon>
        <taxon>Lophotrochozoa</taxon>
        <taxon>Platyhelminthes</taxon>
        <taxon>Cestoda</taxon>
        <taxon>Eucestoda</taxon>
        <taxon>Cyclophyllidea</taxon>
        <taxon>Hymenolepididae</taxon>
        <taxon>Hymenolepis</taxon>
    </lineage>
</organism>